<sequence length="488" mass="52198">MPPGKPDNSRPDLVNGPIARTLLLFSLPVLGSNVLQSLNASVNAIWVGHYLGEAALTATSNANIILFFLLGVVFGISMATTILVGQAVGSRNIERARRVVGTGASFFAALSVLVAAFGYMFTPHILSAMHTPADAIPFAISYLRIIFIALPVMYFYNFVMMTLRGGGDSRTPFFFMLLSVGLDIALNPLLIFGLGPLPAMGIAGSALATLIAQSLSLLLMITYLYRRKHFLALRSKELNYLRPDPAILRALVTKGLPMGLQMLVISSSALVMISLVNGYGSQMTAGYGVASQLWTYVQMPALAIGASVSSMAAQNVGAGRWDRVSRIAVTGVGFNFLLTGALVALLYLFDHAALGLFLPREGEAMQVAQHINNIVAWSFVLFGVTMVLFGVVRSTGAVMAPLVVLFISMWLIRLPFAELLASRYGAEAIWWSFPLGTLVSVILALAYYRYGGWRKAHMLTATPRGLAADTGMATPAMSSMAGKDGPGS</sequence>
<accession>A0ABW9AC64</accession>
<dbReference type="InterPro" id="IPR048279">
    <property type="entry name" value="MdtK-like"/>
</dbReference>
<keyword evidence="6 7" id="KW-0472">Membrane</keyword>
<dbReference type="CDD" id="cd13138">
    <property type="entry name" value="MATE_yoeA_like"/>
    <property type="match status" value="1"/>
</dbReference>
<feature type="transmembrane region" description="Helical" evidence="7">
    <location>
        <begin position="293"/>
        <end position="312"/>
    </location>
</feature>
<feature type="transmembrane region" description="Helical" evidence="7">
    <location>
        <begin position="246"/>
        <end position="273"/>
    </location>
</feature>
<dbReference type="InterPro" id="IPR002528">
    <property type="entry name" value="MATE_fam"/>
</dbReference>
<gene>
    <name evidence="8" type="ORF">PQR62_15010</name>
</gene>
<feature type="transmembrane region" description="Helical" evidence="7">
    <location>
        <begin position="173"/>
        <end position="194"/>
    </location>
</feature>
<comment type="subcellular location">
    <subcellularLocation>
        <location evidence="1">Cell inner membrane</location>
        <topology evidence="1">Multi-pass membrane protein</topology>
    </subcellularLocation>
</comment>
<evidence type="ECO:0000313" key="8">
    <source>
        <dbReference type="EMBL" id="MFL9925587.1"/>
    </source>
</evidence>
<keyword evidence="5 7" id="KW-1133">Transmembrane helix</keyword>
<evidence type="ECO:0000256" key="6">
    <source>
        <dbReference type="ARBA" id="ARBA00023136"/>
    </source>
</evidence>
<evidence type="ECO:0000313" key="9">
    <source>
        <dbReference type="Proteomes" id="UP001629246"/>
    </source>
</evidence>
<evidence type="ECO:0000256" key="2">
    <source>
        <dbReference type="ARBA" id="ARBA00022448"/>
    </source>
</evidence>
<evidence type="ECO:0000256" key="3">
    <source>
        <dbReference type="ARBA" id="ARBA00022475"/>
    </source>
</evidence>
<feature type="transmembrane region" description="Helical" evidence="7">
    <location>
        <begin position="374"/>
        <end position="391"/>
    </location>
</feature>
<feature type="transmembrane region" description="Helical" evidence="7">
    <location>
        <begin position="141"/>
        <end position="161"/>
    </location>
</feature>
<feature type="transmembrane region" description="Helical" evidence="7">
    <location>
        <begin position="324"/>
        <end position="349"/>
    </location>
</feature>
<dbReference type="RefSeq" id="WP_408158969.1">
    <property type="nucleotide sequence ID" value="NZ_JAQQFM010000006.1"/>
</dbReference>
<feature type="transmembrane region" description="Helical" evidence="7">
    <location>
        <begin position="200"/>
        <end position="225"/>
    </location>
</feature>
<dbReference type="PIRSF" id="PIRSF006603">
    <property type="entry name" value="DinF"/>
    <property type="match status" value="1"/>
</dbReference>
<evidence type="ECO:0000256" key="1">
    <source>
        <dbReference type="ARBA" id="ARBA00004429"/>
    </source>
</evidence>
<evidence type="ECO:0000256" key="7">
    <source>
        <dbReference type="SAM" id="Phobius"/>
    </source>
</evidence>
<dbReference type="PANTHER" id="PTHR43549">
    <property type="entry name" value="MULTIDRUG RESISTANCE PROTEIN YPNP-RELATED"/>
    <property type="match status" value="1"/>
</dbReference>
<dbReference type="InterPro" id="IPR052031">
    <property type="entry name" value="Membrane_Transporter-Flippase"/>
</dbReference>
<feature type="transmembrane region" description="Helical" evidence="7">
    <location>
        <begin position="428"/>
        <end position="448"/>
    </location>
</feature>
<keyword evidence="3" id="KW-1003">Cell membrane</keyword>
<dbReference type="Proteomes" id="UP001629246">
    <property type="component" value="Unassembled WGS sequence"/>
</dbReference>
<feature type="transmembrane region" description="Helical" evidence="7">
    <location>
        <begin position="99"/>
        <end position="121"/>
    </location>
</feature>
<comment type="caution">
    <text evidence="8">The sequence shown here is derived from an EMBL/GenBank/DDBJ whole genome shotgun (WGS) entry which is preliminary data.</text>
</comment>
<evidence type="ECO:0000256" key="4">
    <source>
        <dbReference type="ARBA" id="ARBA00022692"/>
    </source>
</evidence>
<organism evidence="8 9">
    <name type="scientific">Herbaspirillum lusitanum</name>
    <dbReference type="NCBI Taxonomy" id="213312"/>
    <lineage>
        <taxon>Bacteria</taxon>
        <taxon>Pseudomonadati</taxon>
        <taxon>Pseudomonadota</taxon>
        <taxon>Betaproteobacteria</taxon>
        <taxon>Burkholderiales</taxon>
        <taxon>Oxalobacteraceae</taxon>
        <taxon>Herbaspirillum</taxon>
    </lineage>
</organism>
<dbReference type="PANTHER" id="PTHR43549:SF3">
    <property type="entry name" value="MULTIDRUG RESISTANCE PROTEIN YPNP-RELATED"/>
    <property type="match status" value="1"/>
</dbReference>
<name>A0ABW9AC64_9BURK</name>
<proteinExistence type="predicted"/>
<protein>
    <submittedName>
        <fullName evidence="8">MATE family efflux transporter</fullName>
    </submittedName>
</protein>
<feature type="transmembrane region" description="Helical" evidence="7">
    <location>
        <begin position="398"/>
        <end position="416"/>
    </location>
</feature>
<dbReference type="NCBIfam" id="TIGR00797">
    <property type="entry name" value="matE"/>
    <property type="match status" value="1"/>
</dbReference>
<evidence type="ECO:0000256" key="5">
    <source>
        <dbReference type="ARBA" id="ARBA00022989"/>
    </source>
</evidence>
<feature type="transmembrane region" description="Helical" evidence="7">
    <location>
        <begin position="64"/>
        <end position="87"/>
    </location>
</feature>
<keyword evidence="4 7" id="KW-0812">Transmembrane</keyword>
<dbReference type="Pfam" id="PF01554">
    <property type="entry name" value="MatE"/>
    <property type="match status" value="2"/>
</dbReference>
<dbReference type="EMBL" id="JAQQFM010000006">
    <property type="protein sequence ID" value="MFL9925587.1"/>
    <property type="molecule type" value="Genomic_DNA"/>
</dbReference>
<keyword evidence="2" id="KW-0813">Transport</keyword>
<reference evidence="8 9" key="1">
    <citation type="journal article" date="2024" name="Chem. Sci.">
        <title>Discovery of megapolipeptins by genome mining of a Burkholderiales bacteria collection.</title>
        <authorList>
            <person name="Paulo B.S."/>
            <person name="Recchia M.J.J."/>
            <person name="Lee S."/>
            <person name="Fergusson C.H."/>
            <person name="Romanowski S.B."/>
            <person name="Hernandez A."/>
            <person name="Krull N."/>
            <person name="Liu D.Y."/>
            <person name="Cavanagh H."/>
            <person name="Bos A."/>
            <person name="Gray C.A."/>
            <person name="Murphy B.T."/>
            <person name="Linington R.G."/>
            <person name="Eustaquio A.S."/>
        </authorList>
    </citation>
    <scope>NUCLEOTIDE SEQUENCE [LARGE SCALE GENOMIC DNA]</scope>
    <source>
        <strain evidence="8 9">RL21-008-BIB-A</strain>
    </source>
</reference>
<keyword evidence="9" id="KW-1185">Reference proteome</keyword>